<name>A0A8J3FQF7_9ACTN</name>
<dbReference type="SUPFAM" id="SSF53335">
    <property type="entry name" value="S-adenosyl-L-methionine-dependent methyltransferases"/>
    <property type="match status" value="1"/>
</dbReference>
<gene>
    <name evidence="1" type="ORF">GCM10012284_46740</name>
</gene>
<evidence type="ECO:0000313" key="2">
    <source>
        <dbReference type="Proteomes" id="UP000656042"/>
    </source>
</evidence>
<protein>
    <recommendedName>
        <fullName evidence="3">Methyltransferase domain-containing protein</fullName>
    </recommendedName>
</protein>
<dbReference type="Gene3D" id="3.40.50.150">
    <property type="entry name" value="Vaccinia Virus protein VP39"/>
    <property type="match status" value="1"/>
</dbReference>
<dbReference type="AlphaFoldDB" id="A0A8J3FQF7"/>
<dbReference type="InterPro" id="IPR029063">
    <property type="entry name" value="SAM-dependent_MTases_sf"/>
</dbReference>
<dbReference type="Proteomes" id="UP000656042">
    <property type="component" value="Unassembled WGS sequence"/>
</dbReference>
<dbReference type="CDD" id="cd02440">
    <property type="entry name" value="AdoMet_MTases"/>
    <property type="match status" value="1"/>
</dbReference>
<sequence>MVKDWVRWHQDYETPDSSLSRRLVVVQEFLVRALTEAPAEPGGQRRLISLCAGDGRDVLPVLARHDSGRTVRAVLAELDPALAERARTTAGELNLPHVDVRTGDAGLIDTYLDAVPAHLVMTCGVFGNIGDEDARRTIAALPDLLVAGGIVIWTRGRGNGSADPSSRVRAHFAENGFKELAFTQPTDARFRVGMNRLVGDSSSARQPPRRLFAFA</sequence>
<evidence type="ECO:0008006" key="3">
    <source>
        <dbReference type="Google" id="ProtNLM"/>
    </source>
</evidence>
<evidence type="ECO:0000313" key="1">
    <source>
        <dbReference type="EMBL" id="GGL07183.1"/>
    </source>
</evidence>
<organism evidence="1 2">
    <name type="scientific">Mangrovihabitans endophyticus</name>
    <dbReference type="NCBI Taxonomy" id="1751298"/>
    <lineage>
        <taxon>Bacteria</taxon>
        <taxon>Bacillati</taxon>
        <taxon>Actinomycetota</taxon>
        <taxon>Actinomycetes</taxon>
        <taxon>Micromonosporales</taxon>
        <taxon>Micromonosporaceae</taxon>
        <taxon>Mangrovihabitans</taxon>
    </lineage>
</organism>
<dbReference type="EMBL" id="BMMX01000026">
    <property type="protein sequence ID" value="GGL07183.1"/>
    <property type="molecule type" value="Genomic_DNA"/>
</dbReference>
<proteinExistence type="predicted"/>
<keyword evidence="2" id="KW-1185">Reference proteome</keyword>
<reference evidence="1" key="2">
    <citation type="submission" date="2020-09" db="EMBL/GenBank/DDBJ databases">
        <authorList>
            <person name="Sun Q."/>
            <person name="Zhou Y."/>
        </authorList>
    </citation>
    <scope>NUCLEOTIDE SEQUENCE</scope>
    <source>
        <strain evidence="1">CGMCC 4.7299</strain>
    </source>
</reference>
<accession>A0A8J3FQF7</accession>
<comment type="caution">
    <text evidence="1">The sequence shown here is derived from an EMBL/GenBank/DDBJ whole genome shotgun (WGS) entry which is preliminary data.</text>
</comment>
<reference evidence="1" key="1">
    <citation type="journal article" date="2014" name="Int. J. Syst. Evol. Microbiol.">
        <title>Complete genome sequence of Corynebacterium casei LMG S-19264T (=DSM 44701T), isolated from a smear-ripened cheese.</title>
        <authorList>
            <consortium name="US DOE Joint Genome Institute (JGI-PGF)"/>
            <person name="Walter F."/>
            <person name="Albersmeier A."/>
            <person name="Kalinowski J."/>
            <person name="Ruckert C."/>
        </authorList>
    </citation>
    <scope>NUCLEOTIDE SEQUENCE</scope>
    <source>
        <strain evidence="1">CGMCC 4.7299</strain>
    </source>
</reference>